<dbReference type="InterPro" id="IPR013826">
    <property type="entry name" value="Topo_IA_cen_sub3"/>
</dbReference>
<dbReference type="NCBIfam" id="TIGR01056">
    <property type="entry name" value="topB"/>
    <property type="match status" value="1"/>
</dbReference>
<evidence type="ECO:0000259" key="13">
    <source>
        <dbReference type="PROSITE" id="PS52039"/>
    </source>
</evidence>
<dbReference type="Gene3D" id="1.10.460.10">
    <property type="entry name" value="Topoisomerase I, domain 2"/>
    <property type="match status" value="1"/>
</dbReference>
<evidence type="ECO:0000256" key="5">
    <source>
        <dbReference type="ARBA" id="ARBA00022842"/>
    </source>
</evidence>
<keyword evidence="4" id="KW-0479">Metal-binding</keyword>
<dbReference type="GO" id="GO:0006265">
    <property type="term" value="P:DNA topological change"/>
    <property type="evidence" value="ECO:0007669"/>
    <property type="project" value="InterPro"/>
</dbReference>
<evidence type="ECO:0000256" key="1">
    <source>
        <dbReference type="ARBA" id="ARBA00000213"/>
    </source>
</evidence>
<keyword evidence="5" id="KW-0460">Magnesium</keyword>
<evidence type="ECO:0000256" key="10">
    <source>
        <dbReference type="ARBA" id="ARBA00031985"/>
    </source>
</evidence>
<dbReference type="CDD" id="cd00186">
    <property type="entry name" value="TOP1Ac"/>
    <property type="match status" value="1"/>
</dbReference>
<keyword evidence="6" id="KW-0799">Topoisomerase</keyword>
<evidence type="ECO:0000256" key="4">
    <source>
        <dbReference type="ARBA" id="ARBA00022723"/>
    </source>
</evidence>
<dbReference type="GO" id="GO:0003677">
    <property type="term" value="F:DNA binding"/>
    <property type="evidence" value="ECO:0007669"/>
    <property type="project" value="UniProtKB-KW"/>
</dbReference>
<evidence type="ECO:0000256" key="8">
    <source>
        <dbReference type="ARBA" id="ARBA00023235"/>
    </source>
</evidence>
<dbReference type="InterPro" id="IPR013825">
    <property type="entry name" value="Topo_IA_cen_sub2"/>
</dbReference>
<evidence type="ECO:0000256" key="11">
    <source>
        <dbReference type="ARBA" id="ARBA00032235"/>
    </source>
</evidence>
<proteinExistence type="inferred from homology"/>
<evidence type="ECO:0000313" key="14">
    <source>
        <dbReference type="EMBL" id="PKG30059.1"/>
    </source>
</evidence>
<dbReference type="SMART" id="SM00436">
    <property type="entry name" value="TOP1Bc"/>
    <property type="match status" value="1"/>
</dbReference>
<organism evidence="14 15">
    <name type="scientific">Cytobacillus horneckiae</name>
    <dbReference type="NCBI Taxonomy" id="549687"/>
    <lineage>
        <taxon>Bacteria</taxon>
        <taxon>Bacillati</taxon>
        <taxon>Bacillota</taxon>
        <taxon>Bacilli</taxon>
        <taxon>Bacillales</taxon>
        <taxon>Bacillaceae</taxon>
        <taxon>Cytobacillus</taxon>
    </lineage>
</organism>
<dbReference type="InterPro" id="IPR025589">
    <property type="entry name" value="Toprim_C_rpt"/>
</dbReference>
<dbReference type="PROSITE" id="PS52039">
    <property type="entry name" value="TOPO_IA_2"/>
    <property type="match status" value="1"/>
</dbReference>
<comment type="similarity">
    <text evidence="2">Belongs to the type IA topoisomerase family.</text>
</comment>
<evidence type="ECO:0000256" key="9">
    <source>
        <dbReference type="ARBA" id="ARBA00030003"/>
    </source>
</evidence>
<keyword evidence="15" id="KW-1185">Reference proteome</keyword>
<keyword evidence="7" id="KW-0238">DNA-binding</keyword>
<evidence type="ECO:0000256" key="7">
    <source>
        <dbReference type="ARBA" id="ARBA00023125"/>
    </source>
</evidence>
<gene>
    <name evidence="14" type="ORF">CWS20_03435</name>
</gene>
<dbReference type="Pfam" id="PF01751">
    <property type="entry name" value="Toprim"/>
    <property type="match status" value="1"/>
</dbReference>
<dbReference type="Proteomes" id="UP000233343">
    <property type="component" value="Unassembled WGS sequence"/>
</dbReference>
<dbReference type="RefSeq" id="WP_066200300.1">
    <property type="nucleotide sequence ID" value="NZ_JAMAUX010000006.1"/>
</dbReference>
<dbReference type="Gene3D" id="1.10.290.10">
    <property type="entry name" value="Topoisomerase I, domain 4"/>
    <property type="match status" value="1"/>
</dbReference>
<dbReference type="InterPro" id="IPR013497">
    <property type="entry name" value="Topo_IA_cen"/>
</dbReference>
<evidence type="ECO:0000256" key="12">
    <source>
        <dbReference type="ARBA" id="ARBA00032877"/>
    </source>
</evidence>
<dbReference type="SMART" id="SM00493">
    <property type="entry name" value="TOPRIM"/>
    <property type="match status" value="1"/>
</dbReference>
<dbReference type="GO" id="GO:0003917">
    <property type="term" value="F:DNA topoisomerase type I (single strand cut, ATP-independent) activity"/>
    <property type="evidence" value="ECO:0007669"/>
    <property type="project" value="UniProtKB-EC"/>
</dbReference>
<dbReference type="SMART" id="SM00437">
    <property type="entry name" value="TOP1Ac"/>
    <property type="match status" value="1"/>
</dbReference>
<dbReference type="InterPro" id="IPR003602">
    <property type="entry name" value="Topo_IA_DNA-bd_dom"/>
</dbReference>
<dbReference type="GO" id="GO:0046872">
    <property type="term" value="F:metal ion binding"/>
    <property type="evidence" value="ECO:0007669"/>
    <property type="project" value="UniProtKB-KW"/>
</dbReference>
<dbReference type="GO" id="GO:0043597">
    <property type="term" value="C:cytoplasmic replication fork"/>
    <property type="evidence" value="ECO:0007669"/>
    <property type="project" value="TreeGrafter"/>
</dbReference>
<dbReference type="Pfam" id="PF01131">
    <property type="entry name" value="Topoisom_bac"/>
    <property type="match status" value="1"/>
</dbReference>
<dbReference type="PROSITE" id="PS00396">
    <property type="entry name" value="TOPO_IA_1"/>
    <property type="match status" value="1"/>
</dbReference>
<evidence type="ECO:0000313" key="15">
    <source>
        <dbReference type="Proteomes" id="UP000233343"/>
    </source>
</evidence>
<feature type="domain" description="Topo IA-type catalytic" evidence="13">
    <location>
        <begin position="159"/>
        <end position="599"/>
    </location>
</feature>
<dbReference type="STRING" id="549687.GCA_001636335_01730"/>
<dbReference type="AlphaFoldDB" id="A0A2N0ZKL5"/>
<dbReference type="InterPro" id="IPR003601">
    <property type="entry name" value="Topo_IA_2"/>
</dbReference>
<dbReference type="InterPro" id="IPR005738">
    <property type="entry name" value="TopoIII"/>
</dbReference>
<dbReference type="InterPro" id="IPR013824">
    <property type="entry name" value="Topo_IA_cen_sub1"/>
</dbReference>
<dbReference type="Gene3D" id="3.40.50.140">
    <property type="match status" value="1"/>
</dbReference>
<dbReference type="NCBIfam" id="NF005829">
    <property type="entry name" value="PRK07726.1"/>
    <property type="match status" value="1"/>
</dbReference>
<dbReference type="EC" id="5.6.2.1" evidence="3"/>
<dbReference type="EMBL" id="PISD01000008">
    <property type="protein sequence ID" value="PKG30059.1"/>
    <property type="molecule type" value="Genomic_DNA"/>
</dbReference>
<dbReference type="GO" id="GO:0006281">
    <property type="term" value="P:DNA repair"/>
    <property type="evidence" value="ECO:0007669"/>
    <property type="project" value="TreeGrafter"/>
</dbReference>
<evidence type="ECO:0000256" key="2">
    <source>
        <dbReference type="ARBA" id="ARBA00009446"/>
    </source>
</evidence>
<dbReference type="InterPro" id="IPR023406">
    <property type="entry name" value="Topo_IA_AS"/>
</dbReference>
<dbReference type="Gene3D" id="2.70.20.10">
    <property type="entry name" value="Topoisomerase I, domain 3"/>
    <property type="match status" value="1"/>
</dbReference>
<dbReference type="InterPro" id="IPR023405">
    <property type="entry name" value="Topo_IA_core_domain"/>
</dbReference>
<sequence length="723" mass="82647">MGLALIIAEKPDQGLTLASIFKIKKHQGYVEILPNDVFQDGAYVTWAVGHLCQLSSPEKYEAKWKKWSLETLPMIPQQFTYEVTKDKAKQFHVIKKLLATPGLTKVIHAGDAGREGELIIRNILRLTNCRLPMKRMWISSLTPHAIKEGFLNLLEEEKTRNLYYEAYTRACADWIVGMNASRLYSLLLQQKGFSDVFSVGRVQTPTLALIVKRENEIDQFVSEPFWEVLAKFSVQGKKYTGKWENNGETRIKTKELAEKIAAFCNGKQAEVAEVQSEKKEYLPPLFYNLSALQADANRRYKFPPKKTLDVLQQLYQKGMVSYPRSDSRHVTPGEAESFSLILNKLSQQADYASFFPMPIESIQQNKRYVNEKKVTDHYAIIPTEQVPRLDKLSADEKKIYDMVAKSLIAAHYEKAVTEYTTVKTKVDGRAVFISKGKVQLEEGFRKVIPQVEKDKEDILPILTVGEVGNTDKVDVKESKTQPPKRYTEGQLITLMKTAGKYIEDKELEKVLMKTEGLGTEATRAGIITMLKDRKYIEIRKNVVFATSKAKILIGAIGEEILASPEMTAKWERRLKEISEGTASPKQFMDQTNKMISYLVQSTGQNAEAWSFSIEDQENFTPREYKKKRTTYLGSCMLCDGKVMDKGEFYGCSNYKNANCRFTLSKKMMGKSITQKLIKQLLKDGKTDMIEGFKSKDKSFSAQLTWDRKEKKLKFHFPDKQFLP</sequence>
<evidence type="ECO:0000256" key="6">
    <source>
        <dbReference type="ARBA" id="ARBA00023029"/>
    </source>
</evidence>
<comment type="catalytic activity">
    <reaction evidence="1">
        <text>ATP-independent breakage of single-stranded DNA, followed by passage and rejoining.</text>
        <dbReference type="EC" id="5.6.2.1"/>
    </reaction>
</comment>
<evidence type="ECO:0000256" key="3">
    <source>
        <dbReference type="ARBA" id="ARBA00012891"/>
    </source>
</evidence>
<keyword evidence="8 14" id="KW-0413">Isomerase</keyword>
<dbReference type="InterPro" id="IPR034144">
    <property type="entry name" value="TOPRIM_TopoIII"/>
</dbReference>
<reference evidence="14 15" key="1">
    <citation type="journal article" date="2010" name="Int. J. Syst. Evol. Microbiol.">
        <title>Bacillus horneckiae sp. nov., isolated from a spacecraft-assembly clean room.</title>
        <authorList>
            <person name="Vaishampayan P."/>
            <person name="Probst A."/>
            <person name="Krishnamurthi S."/>
            <person name="Ghosh S."/>
            <person name="Osman S."/>
            <person name="McDowall A."/>
            <person name="Ruckmani A."/>
            <person name="Mayilraj S."/>
            <person name="Venkateswaran K."/>
        </authorList>
    </citation>
    <scope>NUCLEOTIDE SEQUENCE [LARGE SCALE GENOMIC DNA]</scope>
    <source>
        <strain evidence="15">1PO1SC</strain>
    </source>
</reference>
<dbReference type="Pfam" id="PF13342">
    <property type="entry name" value="Toprim_Crpt"/>
    <property type="match status" value="1"/>
</dbReference>
<name>A0A2N0ZKL5_9BACI</name>
<dbReference type="InterPro" id="IPR006171">
    <property type="entry name" value="TOPRIM_dom"/>
</dbReference>
<dbReference type="GO" id="GO:0006310">
    <property type="term" value="P:DNA recombination"/>
    <property type="evidence" value="ECO:0007669"/>
    <property type="project" value="TreeGrafter"/>
</dbReference>
<dbReference type="PANTHER" id="PTHR11390">
    <property type="entry name" value="PROKARYOTIC DNA TOPOISOMERASE"/>
    <property type="match status" value="1"/>
</dbReference>
<protein>
    <recommendedName>
        <fullName evidence="3">DNA topoisomerase</fullName>
        <ecNumber evidence="3">5.6.2.1</ecNumber>
    </recommendedName>
    <alternativeName>
        <fullName evidence="12">Omega-protein</fullName>
    </alternativeName>
    <alternativeName>
        <fullName evidence="11">Relaxing enzyme</fullName>
    </alternativeName>
    <alternativeName>
        <fullName evidence="9">Swivelase</fullName>
    </alternativeName>
    <alternativeName>
        <fullName evidence="10">Untwisting enzyme</fullName>
    </alternativeName>
</protein>
<dbReference type="InterPro" id="IPR000380">
    <property type="entry name" value="Topo_IA"/>
</dbReference>
<dbReference type="PRINTS" id="PR00417">
    <property type="entry name" value="PRTPISMRASEI"/>
</dbReference>
<accession>A0A2N0ZKL5</accession>
<comment type="caution">
    <text evidence="14">The sequence shown here is derived from an EMBL/GenBank/DDBJ whole genome shotgun (WGS) entry which is preliminary data.</text>
</comment>
<dbReference type="SUPFAM" id="SSF56712">
    <property type="entry name" value="Prokaryotic type I DNA topoisomerase"/>
    <property type="match status" value="1"/>
</dbReference>
<dbReference type="CDD" id="cd03362">
    <property type="entry name" value="TOPRIM_TopoIA_TopoIII"/>
    <property type="match status" value="1"/>
</dbReference>
<dbReference type="PANTHER" id="PTHR11390:SF21">
    <property type="entry name" value="DNA TOPOISOMERASE 3-ALPHA"/>
    <property type="match status" value="1"/>
</dbReference>